<organism evidence="1 2">
    <name type="scientific">Candidatus Megaera venefica</name>
    <dbReference type="NCBI Taxonomy" id="2055910"/>
    <lineage>
        <taxon>Bacteria</taxon>
        <taxon>Pseudomonadati</taxon>
        <taxon>Pseudomonadota</taxon>
        <taxon>Alphaproteobacteria</taxon>
        <taxon>Rickettsiales</taxon>
        <taxon>Rickettsiaceae</taxon>
        <taxon>Candidatus Megaera</taxon>
    </lineage>
</organism>
<dbReference type="EMBL" id="JARJFB010000030">
    <property type="protein sequence ID" value="MEA0970594.1"/>
    <property type="molecule type" value="Genomic_DNA"/>
</dbReference>
<proteinExistence type="predicted"/>
<name>A0ABU5NBR3_9RICK</name>
<keyword evidence="2" id="KW-1185">Reference proteome</keyword>
<protein>
    <submittedName>
        <fullName evidence="1">Uncharacterized protein</fullName>
    </submittedName>
</protein>
<evidence type="ECO:0000313" key="1">
    <source>
        <dbReference type="EMBL" id="MEA0970594.1"/>
    </source>
</evidence>
<gene>
    <name evidence="1" type="ORF">Megvenef_00561</name>
</gene>
<dbReference type="Proteomes" id="UP001291687">
    <property type="component" value="Unassembled WGS sequence"/>
</dbReference>
<reference evidence="1 2" key="1">
    <citation type="submission" date="2023-03" db="EMBL/GenBank/DDBJ databases">
        <title>Host association and intracellularity evolved multiple times independently in the Rickettsiales.</title>
        <authorList>
            <person name="Castelli M."/>
            <person name="Nardi T."/>
            <person name="Gammuto L."/>
            <person name="Bellinzona G."/>
            <person name="Sabaneyeva E."/>
            <person name="Potekhin A."/>
            <person name="Serra V."/>
            <person name="Petroni G."/>
            <person name="Sassera D."/>
        </authorList>
    </citation>
    <scope>NUCLEOTIDE SEQUENCE [LARGE SCALE GENOMIC DNA]</scope>
    <source>
        <strain evidence="1 2">Sr 2-6</strain>
    </source>
</reference>
<evidence type="ECO:0000313" key="2">
    <source>
        <dbReference type="Proteomes" id="UP001291687"/>
    </source>
</evidence>
<comment type="caution">
    <text evidence="1">The sequence shown here is derived from an EMBL/GenBank/DDBJ whole genome shotgun (WGS) entry which is preliminary data.</text>
</comment>
<sequence>MCGDLFLKFLKLYQKFRVLTERLKSHPELDSGSHETEEDAGSSPA</sequence>
<accession>A0ABU5NBR3</accession>